<dbReference type="Pfam" id="PF07676">
    <property type="entry name" value="PD40"/>
    <property type="match status" value="1"/>
</dbReference>
<evidence type="ECO:0000313" key="4">
    <source>
        <dbReference type="Proteomes" id="UP000216035"/>
    </source>
</evidence>
<keyword evidence="4" id="KW-1185">Reference proteome</keyword>
<sequence>MIKVMKLGTFFWILLAMQLQAQQVQWASKVVSYSSDLGGKQFGIKQILGKPNAFPQCESSPTAWMPKSALSGAQVLEVAFEKEQTVQQIAIFENLNSGCVKVISVAGSDNKYKEVWRWTTDWRNQPFKRNLKTDRSYYFNRKRRKVEPAPPVDGFPGIHRVLLVEPVANVKSVRIKFDFSILPGQKQIDAIGISDSNIPIEAEINSISNNLIESAPELLVNNCYSFTCTEDGNQLFFTRDLEGKQVVYSSNFTKLSEVSQVNVCSANLSYNYLQGGNGNLFLHGGATYSASQGETGWNLLEYKNGNFQNLGKLRIAAYSNYGETADATITSDGKIVILAVESDLTQGGSDLYLARRKDDGTYTYLENLGKQLNTAADELAPFLCADNKTLLFASNGFSGYGGMDIFVSKRLDDTFLNWSEPKNLGNLVNSDANEVGAAITAKNQLLVNKQTEDGSAIFRLKLKNSDFEDK</sequence>
<comment type="caution">
    <text evidence="3">The sequence shown here is derived from an EMBL/GenBank/DDBJ whole genome shotgun (WGS) entry which is preliminary data.</text>
</comment>
<gene>
    <name evidence="3" type="ORF">CHX27_09140</name>
</gene>
<evidence type="ECO:0000256" key="1">
    <source>
        <dbReference type="SAM" id="SignalP"/>
    </source>
</evidence>
<dbReference type="EMBL" id="NOXX01000199">
    <property type="protein sequence ID" value="OYQ43734.1"/>
    <property type="molecule type" value="Genomic_DNA"/>
</dbReference>
<evidence type="ECO:0000259" key="2">
    <source>
        <dbReference type="Pfam" id="PF25900"/>
    </source>
</evidence>
<feature type="domain" description="Pappalysin-1 SD scarf" evidence="2">
    <location>
        <begin position="23"/>
        <end position="102"/>
    </location>
</feature>
<dbReference type="InterPro" id="IPR058897">
    <property type="entry name" value="PAPPA_SD_C"/>
</dbReference>
<dbReference type="Proteomes" id="UP000216035">
    <property type="component" value="Unassembled WGS sequence"/>
</dbReference>
<accession>A0A255ZS35</accession>
<feature type="signal peptide" evidence="1">
    <location>
        <begin position="1"/>
        <end position="21"/>
    </location>
</feature>
<reference evidence="3 4" key="1">
    <citation type="submission" date="2017-07" db="EMBL/GenBank/DDBJ databases">
        <title>Flavobacterium cyanobacteriorum sp. nov., isolated from cyanobacterial aggregates in a eutrophic lake.</title>
        <authorList>
            <person name="Cai H."/>
        </authorList>
    </citation>
    <scope>NUCLEOTIDE SEQUENCE [LARGE SCALE GENOMIC DNA]</scope>
    <source>
        <strain evidence="3 4">TH167</strain>
    </source>
</reference>
<proteinExistence type="predicted"/>
<name>A0A255ZS35_9FLAO</name>
<evidence type="ECO:0000313" key="3">
    <source>
        <dbReference type="EMBL" id="OYQ43734.1"/>
    </source>
</evidence>
<dbReference type="AlphaFoldDB" id="A0A255ZS35"/>
<organism evidence="3 4">
    <name type="scientific">Flavobacterium aurantiibacter</name>
    <dbReference type="NCBI Taxonomy" id="2023067"/>
    <lineage>
        <taxon>Bacteria</taxon>
        <taxon>Pseudomonadati</taxon>
        <taxon>Bacteroidota</taxon>
        <taxon>Flavobacteriia</taxon>
        <taxon>Flavobacteriales</taxon>
        <taxon>Flavobacteriaceae</taxon>
        <taxon>Flavobacterium</taxon>
    </lineage>
</organism>
<dbReference type="Pfam" id="PF25900">
    <property type="entry name" value="PAPPA"/>
    <property type="match status" value="1"/>
</dbReference>
<keyword evidence="1" id="KW-0732">Signal</keyword>
<feature type="chain" id="PRO_5012852649" description="Pappalysin-1 SD scarf domain-containing protein" evidence="1">
    <location>
        <begin position="22"/>
        <end position="470"/>
    </location>
</feature>
<dbReference type="InterPro" id="IPR011659">
    <property type="entry name" value="WD40"/>
</dbReference>
<protein>
    <recommendedName>
        <fullName evidence="2">Pappalysin-1 SD scarf domain-containing protein</fullName>
    </recommendedName>
</protein>
<dbReference type="OrthoDB" id="9809364at2"/>